<dbReference type="AlphaFoldDB" id="A0AAQ3NFA2"/>
<accession>A0AAQ3NFA2</accession>
<evidence type="ECO:0000313" key="1">
    <source>
        <dbReference type="EMBL" id="WVZ08592.1"/>
    </source>
</evidence>
<name>A0AAQ3NFA2_VIGMU</name>
<gene>
    <name evidence="1" type="ORF">V8G54_021938</name>
</gene>
<keyword evidence="2" id="KW-1185">Reference proteome</keyword>
<sequence>MRVSGTEMQNQRKNNSKYKEMGIAPVLLLPQRRKLSPVRIINAIPGKKQADNQEIDLHPSEVALRVLHRRTLTYPAAIPKKRYKIIIPVSSIPLEAGDMKPRAAKTIVTAAIPRI</sequence>
<proteinExistence type="predicted"/>
<reference evidence="1 2" key="1">
    <citation type="journal article" date="2023" name="Life. Sci Alliance">
        <title>Evolutionary insights into 3D genome organization and epigenetic landscape of Vigna mungo.</title>
        <authorList>
            <person name="Junaid A."/>
            <person name="Singh B."/>
            <person name="Bhatia S."/>
        </authorList>
    </citation>
    <scope>NUCLEOTIDE SEQUENCE [LARGE SCALE GENOMIC DNA]</scope>
    <source>
        <strain evidence="1">Urdbean</strain>
    </source>
</reference>
<dbReference type="Proteomes" id="UP001374535">
    <property type="component" value="Chromosome 6"/>
</dbReference>
<protein>
    <submittedName>
        <fullName evidence="1">Uncharacterized protein</fullName>
    </submittedName>
</protein>
<organism evidence="1 2">
    <name type="scientific">Vigna mungo</name>
    <name type="common">Black gram</name>
    <name type="synonym">Phaseolus mungo</name>
    <dbReference type="NCBI Taxonomy" id="3915"/>
    <lineage>
        <taxon>Eukaryota</taxon>
        <taxon>Viridiplantae</taxon>
        <taxon>Streptophyta</taxon>
        <taxon>Embryophyta</taxon>
        <taxon>Tracheophyta</taxon>
        <taxon>Spermatophyta</taxon>
        <taxon>Magnoliopsida</taxon>
        <taxon>eudicotyledons</taxon>
        <taxon>Gunneridae</taxon>
        <taxon>Pentapetalae</taxon>
        <taxon>rosids</taxon>
        <taxon>fabids</taxon>
        <taxon>Fabales</taxon>
        <taxon>Fabaceae</taxon>
        <taxon>Papilionoideae</taxon>
        <taxon>50 kb inversion clade</taxon>
        <taxon>NPAAA clade</taxon>
        <taxon>indigoferoid/millettioid clade</taxon>
        <taxon>Phaseoleae</taxon>
        <taxon>Vigna</taxon>
    </lineage>
</organism>
<evidence type="ECO:0000313" key="2">
    <source>
        <dbReference type="Proteomes" id="UP001374535"/>
    </source>
</evidence>
<dbReference type="EMBL" id="CP144695">
    <property type="protein sequence ID" value="WVZ08592.1"/>
    <property type="molecule type" value="Genomic_DNA"/>
</dbReference>